<evidence type="ECO:0000256" key="1">
    <source>
        <dbReference type="SAM" id="SignalP"/>
    </source>
</evidence>
<dbReference type="AlphaFoldDB" id="A0AA40C5X0"/>
<feature type="signal peptide" evidence="1">
    <location>
        <begin position="1"/>
        <end position="17"/>
    </location>
</feature>
<evidence type="ECO:0000313" key="3">
    <source>
        <dbReference type="Proteomes" id="UP001174934"/>
    </source>
</evidence>
<keyword evidence="1" id="KW-0732">Signal</keyword>
<dbReference type="Proteomes" id="UP001174934">
    <property type="component" value="Unassembled WGS sequence"/>
</dbReference>
<reference evidence="2" key="1">
    <citation type="submission" date="2023-06" db="EMBL/GenBank/DDBJ databases">
        <title>Genome-scale phylogeny and comparative genomics of the fungal order Sordariales.</title>
        <authorList>
            <consortium name="Lawrence Berkeley National Laboratory"/>
            <person name="Hensen N."/>
            <person name="Bonometti L."/>
            <person name="Westerberg I."/>
            <person name="Brannstrom I.O."/>
            <person name="Guillou S."/>
            <person name="Cros-Aarteil S."/>
            <person name="Calhoun S."/>
            <person name="Haridas S."/>
            <person name="Kuo A."/>
            <person name="Mondo S."/>
            <person name="Pangilinan J."/>
            <person name="Riley R."/>
            <person name="LaButti K."/>
            <person name="Andreopoulos B."/>
            <person name="Lipzen A."/>
            <person name="Chen C."/>
            <person name="Yanf M."/>
            <person name="Daum C."/>
            <person name="Ng V."/>
            <person name="Clum A."/>
            <person name="Steindorff A."/>
            <person name="Ohm R."/>
            <person name="Martin F."/>
            <person name="Silar P."/>
            <person name="Natvig D."/>
            <person name="Lalanne C."/>
            <person name="Gautier V."/>
            <person name="Ament-velasquez S.L."/>
            <person name="Kruys A."/>
            <person name="Hutchinson M.I."/>
            <person name="Powell A.J."/>
            <person name="Barry K."/>
            <person name="Miller A.N."/>
            <person name="Grigoriev I.V."/>
            <person name="Debuchy R."/>
            <person name="Gladieux P."/>
            <person name="Thoren M.H."/>
            <person name="Johannesson H."/>
        </authorList>
    </citation>
    <scope>NUCLEOTIDE SEQUENCE</scope>
    <source>
        <strain evidence="2">SMH3391-2</strain>
    </source>
</reference>
<dbReference type="GO" id="GO:0019863">
    <property type="term" value="F:IgE binding"/>
    <property type="evidence" value="ECO:0007669"/>
    <property type="project" value="InterPro"/>
</dbReference>
<dbReference type="EMBL" id="JAULSR010000003">
    <property type="protein sequence ID" value="KAK0625463.1"/>
    <property type="molecule type" value="Genomic_DNA"/>
</dbReference>
<sequence>MNLSFPLFLAAIVGISAHSVPGMEKAALNQGQLQPRKEHRAEISAVSESTAQFSCDTLVYGLNADDCAYMAAIGMAGQGENSLTDNGLMWIGSDGPNTFTFVNAAGMPITLIMWRTSAMDNQAAFMNARPPLISYSLPTTGSAIEISIDNSISGGWSSLYNHETTLTQYGQVSNTFGEFSTGTFATVDVSSLVNMSGNPMTIVVDSGCVSDMNTCVYKCNAETENMCGASRSYSLLNCAGHNAVVSNDQFGNPTGGCQGWTYGGHIDVIMT</sequence>
<protein>
    <submittedName>
        <fullName evidence="2">Uncharacterized protein</fullName>
    </submittedName>
</protein>
<accession>A0AA40C5X0</accession>
<organism evidence="2 3">
    <name type="scientific">Bombardia bombarda</name>
    <dbReference type="NCBI Taxonomy" id="252184"/>
    <lineage>
        <taxon>Eukaryota</taxon>
        <taxon>Fungi</taxon>
        <taxon>Dikarya</taxon>
        <taxon>Ascomycota</taxon>
        <taxon>Pezizomycotina</taxon>
        <taxon>Sordariomycetes</taxon>
        <taxon>Sordariomycetidae</taxon>
        <taxon>Sordariales</taxon>
        <taxon>Lasiosphaeriaceae</taxon>
        <taxon>Bombardia</taxon>
    </lineage>
</organism>
<dbReference type="GO" id="GO:0005576">
    <property type="term" value="C:extracellular region"/>
    <property type="evidence" value="ECO:0007669"/>
    <property type="project" value="InterPro"/>
</dbReference>
<feature type="chain" id="PRO_5041333602" evidence="1">
    <location>
        <begin position="18"/>
        <end position="271"/>
    </location>
</feature>
<dbReference type="Pfam" id="PF25312">
    <property type="entry name" value="Allergen_Asp_f_4"/>
    <property type="match status" value="1"/>
</dbReference>
<dbReference type="InterPro" id="IPR038903">
    <property type="entry name" value="Allergen_Asp_f_4"/>
</dbReference>
<gene>
    <name evidence="2" type="ORF">B0T17DRAFT_508451</name>
</gene>
<keyword evidence="3" id="KW-1185">Reference proteome</keyword>
<proteinExistence type="predicted"/>
<name>A0AA40C5X0_9PEZI</name>
<comment type="caution">
    <text evidence="2">The sequence shown here is derived from an EMBL/GenBank/DDBJ whole genome shotgun (WGS) entry which is preliminary data.</text>
</comment>
<evidence type="ECO:0000313" key="2">
    <source>
        <dbReference type="EMBL" id="KAK0625463.1"/>
    </source>
</evidence>